<evidence type="ECO:0000256" key="7">
    <source>
        <dbReference type="ARBA" id="ARBA00046278"/>
    </source>
</evidence>
<evidence type="ECO:0000256" key="3">
    <source>
        <dbReference type="ARBA" id="ARBA00023136"/>
    </source>
</evidence>
<dbReference type="Gene3D" id="1.20.5.110">
    <property type="match status" value="1"/>
</dbReference>
<dbReference type="Proteomes" id="UP001212152">
    <property type="component" value="Unassembled WGS sequence"/>
</dbReference>
<dbReference type="PROSITE" id="PS50892">
    <property type="entry name" value="V_SNARE"/>
    <property type="match status" value="1"/>
</dbReference>
<reference evidence="11" key="1">
    <citation type="submission" date="2020-05" db="EMBL/GenBank/DDBJ databases">
        <title>Phylogenomic resolution of chytrid fungi.</title>
        <authorList>
            <person name="Stajich J.E."/>
            <person name="Amses K."/>
            <person name="Simmons R."/>
            <person name="Seto K."/>
            <person name="Myers J."/>
            <person name="Bonds A."/>
            <person name="Quandt C.A."/>
            <person name="Barry K."/>
            <person name="Liu P."/>
            <person name="Grigoriev I."/>
            <person name="Longcore J.E."/>
            <person name="James T.Y."/>
        </authorList>
    </citation>
    <scope>NUCLEOTIDE SEQUENCE</scope>
    <source>
        <strain evidence="11">JEL0379</strain>
    </source>
</reference>
<dbReference type="Pfam" id="PF00957">
    <property type="entry name" value="Synaptobrevin"/>
    <property type="match status" value="1"/>
</dbReference>
<dbReference type="Pfam" id="PF13774">
    <property type="entry name" value="Longin"/>
    <property type="match status" value="1"/>
</dbReference>
<proteinExistence type="inferred from homology"/>
<dbReference type="InterPro" id="IPR011012">
    <property type="entry name" value="Longin-like_dom_sf"/>
</dbReference>
<dbReference type="AlphaFoldDB" id="A0AAD5XKR0"/>
<keyword evidence="8" id="KW-0175">Coiled coil</keyword>
<dbReference type="GO" id="GO:0006888">
    <property type="term" value="P:endoplasmic reticulum to Golgi vesicle-mediated transport"/>
    <property type="evidence" value="ECO:0007669"/>
    <property type="project" value="TreeGrafter"/>
</dbReference>
<comment type="caution">
    <text evidence="11">The sequence shown here is derived from an EMBL/GenBank/DDBJ whole genome shotgun (WGS) entry which is preliminary data.</text>
</comment>
<dbReference type="GO" id="GO:0005794">
    <property type="term" value="C:Golgi apparatus"/>
    <property type="evidence" value="ECO:0007669"/>
    <property type="project" value="TreeGrafter"/>
</dbReference>
<comment type="similarity">
    <text evidence="1">Belongs to the synaptobrevin family.</text>
</comment>
<evidence type="ECO:0000259" key="10">
    <source>
        <dbReference type="PROSITE" id="PS50892"/>
    </source>
</evidence>
<dbReference type="EMBL" id="JADGJQ010000062">
    <property type="protein sequence ID" value="KAJ3174666.1"/>
    <property type="molecule type" value="Genomic_DNA"/>
</dbReference>
<dbReference type="InterPro" id="IPR010908">
    <property type="entry name" value="Longin_dom"/>
</dbReference>
<keyword evidence="4" id="KW-0564">Palmitate</keyword>
<protein>
    <submittedName>
        <fullName evidence="11">Palmitoyltransferase</fullName>
    </submittedName>
</protein>
<evidence type="ECO:0000256" key="6">
    <source>
        <dbReference type="ARBA" id="ARBA00023289"/>
    </source>
</evidence>
<dbReference type="InterPro" id="IPR042855">
    <property type="entry name" value="V_SNARE_CC"/>
</dbReference>
<sequence length="207" mass="23092">MAAATTTTQVFCLAVAEKTDSVVRILASEADLSSYSFFHRPAIAEFVNFFTKTVVERTPLGQRAKIEEKEFLGHVFIRPDGLAVVMITIATYPSRTAFSLLNRLAEEFSSKFPQKATWATMNPSTTATRYPELKLHLQKAQDPQSADPFMRVQKELDETKIVLHKTMESLLARGEKLDDLIVKSDQLSGASKAFYKTAKKTNSCCGM</sequence>
<evidence type="ECO:0000256" key="2">
    <source>
        <dbReference type="ARBA" id="ARBA00022481"/>
    </source>
</evidence>
<comment type="subcellular location">
    <subcellularLocation>
        <location evidence="7">Endomembrane system</location>
        <topology evidence="7">Lipid-anchor</topology>
        <orientation evidence="7">Cytoplasmic side</orientation>
    </subcellularLocation>
</comment>
<dbReference type="SUPFAM" id="SSF58038">
    <property type="entry name" value="SNARE fusion complex"/>
    <property type="match status" value="1"/>
</dbReference>
<evidence type="ECO:0000256" key="8">
    <source>
        <dbReference type="PROSITE-ProRule" id="PRU00290"/>
    </source>
</evidence>
<dbReference type="CDD" id="cd15867">
    <property type="entry name" value="R-SNARE_YKT6"/>
    <property type="match status" value="1"/>
</dbReference>
<evidence type="ECO:0000256" key="5">
    <source>
        <dbReference type="ARBA" id="ARBA00023288"/>
    </source>
</evidence>
<evidence type="ECO:0000313" key="12">
    <source>
        <dbReference type="Proteomes" id="UP001212152"/>
    </source>
</evidence>
<keyword evidence="5" id="KW-0449">Lipoprotein</keyword>
<organism evidence="11 12">
    <name type="scientific">Geranomyces variabilis</name>
    <dbReference type="NCBI Taxonomy" id="109894"/>
    <lineage>
        <taxon>Eukaryota</taxon>
        <taxon>Fungi</taxon>
        <taxon>Fungi incertae sedis</taxon>
        <taxon>Chytridiomycota</taxon>
        <taxon>Chytridiomycota incertae sedis</taxon>
        <taxon>Chytridiomycetes</taxon>
        <taxon>Spizellomycetales</taxon>
        <taxon>Powellomycetaceae</taxon>
        <taxon>Geranomyces</taxon>
    </lineage>
</organism>
<dbReference type="InterPro" id="IPR045848">
    <property type="entry name" value="R-SNARE_YKT6"/>
</dbReference>
<keyword evidence="2" id="KW-0488">Methylation</keyword>
<dbReference type="GO" id="GO:0005484">
    <property type="term" value="F:SNAP receptor activity"/>
    <property type="evidence" value="ECO:0007669"/>
    <property type="project" value="TreeGrafter"/>
</dbReference>
<name>A0AAD5XKR0_9FUNG</name>
<dbReference type="PANTHER" id="PTHR45806:SF1">
    <property type="entry name" value="SYNAPTOBREVIN HOMOLOG YKT6"/>
    <property type="match status" value="1"/>
</dbReference>
<dbReference type="PANTHER" id="PTHR45806">
    <property type="entry name" value="SYNAPTOBREVIN HOMOLOG YKT6"/>
    <property type="match status" value="1"/>
</dbReference>
<gene>
    <name evidence="11" type="primary">YKT6_1</name>
    <name evidence="11" type="ORF">HDU87_007038</name>
</gene>
<keyword evidence="3" id="KW-0472">Membrane</keyword>
<dbReference type="Gene3D" id="3.30.450.50">
    <property type="entry name" value="Longin domain"/>
    <property type="match status" value="1"/>
</dbReference>
<dbReference type="PROSITE" id="PS50859">
    <property type="entry name" value="LONGIN"/>
    <property type="match status" value="1"/>
</dbReference>
<dbReference type="SMART" id="SM01270">
    <property type="entry name" value="Longin"/>
    <property type="match status" value="1"/>
</dbReference>
<dbReference type="CDD" id="cd14824">
    <property type="entry name" value="Longin"/>
    <property type="match status" value="1"/>
</dbReference>
<evidence type="ECO:0000256" key="4">
    <source>
        <dbReference type="ARBA" id="ARBA00023139"/>
    </source>
</evidence>
<keyword evidence="12" id="KW-1185">Reference proteome</keyword>
<accession>A0AAD5XKR0</accession>
<evidence type="ECO:0000259" key="9">
    <source>
        <dbReference type="PROSITE" id="PS50859"/>
    </source>
</evidence>
<feature type="domain" description="V-SNARE coiled-coil homology" evidence="10">
    <location>
        <begin position="148"/>
        <end position="207"/>
    </location>
</feature>
<keyword evidence="6" id="KW-0636">Prenylation</keyword>
<evidence type="ECO:0000256" key="1">
    <source>
        <dbReference type="ARBA" id="ARBA00008025"/>
    </source>
</evidence>
<evidence type="ECO:0000313" key="11">
    <source>
        <dbReference type="EMBL" id="KAJ3174666.1"/>
    </source>
</evidence>
<feature type="domain" description="Longin" evidence="9">
    <location>
        <begin position="14"/>
        <end position="134"/>
    </location>
</feature>
<dbReference type="SUPFAM" id="SSF64356">
    <property type="entry name" value="SNARE-like"/>
    <property type="match status" value="1"/>
</dbReference>